<dbReference type="PANTHER" id="PTHR46011:SF6">
    <property type="entry name" value="HIGH ZINC ACTIVATED NUCLEAR RECEPTOR PROTEIN"/>
    <property type="match status" value="1"/>
</dbReference>
<accession>A0AAN5CK30</accession>
<dbReference type="Pfam" id="PF00104">
    <property type="entry name" value="Hormone_recep"/>
    <property type="match status" value="1"/>
</dbReference>
<reference evidence="6" key="1">
    <citation type="submission" date="2022-10" db="EMBL/GenBank/DDBJ databases">
        <title>Genome assembly of Pristionchus species.</title>
        <authorList>
            <person name="Yoshida K."/>
            <person name="Sommer R.J."/>
        </authorList>
    </citation>
    <scope>NUCLEOTIDE SEQUENCE [LARGE SCALE GENOMIC DNA]</scope>
    <source>
        <strain evidence="6">RS5460</strain>
    </source>
</reference>
<dbReference type="Proteomes" id="UP001328107">
    <property type="component" value="Unassembled WGS sequence"/>
</dbReference>
<keyword evidence="1" id="KW-0805">Transcription regulation</keyword>
<dbReference type="InterPro" id="IPR000536">
    <property type="entry name" value="Nucl_hrmn_rcpt_lig-bd"/>
</dbReference>
<gene>
    <name evidence="5" type="ORF">PMAYCL1PPCAC_16086</name>
</gene>
<feature type="non-terminal residue" evidence="5">
    <location>
        <position position="211"/>
    </location>
</feature>
<evidence type="ECO:0000259" key="4">
    <source>
        <dbReference type="PROSITE" id="PS51843"/>
    </source>
</evidence>
<dbReference type="SUPFAM" id="SSF48508">
    <property type="entry name" value="Nuclear receptor ligand-binding domain"/>
    <property type="match status" value="1"/>
</dbReference>
<evidence type="ECO:0000256" key="2">
    <source>
        <dbReference type="ARBA" id="ARBA00023163"/>
    </source>
</evidence>
<dbReference type="PROSITE" id="PS51843">
    <property type="entry name" value="NR_LBD"/>
    <property type="match status" value="1"/>
</dbReference>
<dbReference type="SMART" id="SM00430">
    <property type="entry name" value="HOLI"/>
    <property type="match status" value="1"/>
</dbReference>
<evidence type="ECO:0000313" key="6">
    <source>
        <dbReference type="Proteomes" id="UP001328107"/>
    </source>
</evidence>
<sequence length="211" mass="24321">MDEGKKIQIAGLFEFVQATFPEFQVLNTSDKWLLIRNYSRSFSCLDSAFRVLRTFGRNSNVIFGSYTTYLSWDCLYQYLPGPDCPDQSNVEIAEMTLHETFQLCVSMKNAICRCNISEEEFCALMALAFWSFENIDVCEELQQLAVRYRTSIIAELTTRYRETIGEENGASRIGSLMCVLQEVRNLAENLTTSFEIFRILGVFNDDTVIYK</sequence>
<proteinExistence type="predicted"/>
<name>A0AAN5CK30_9BILA</name>
<dbReference type="InterPro" id="IPR035500">
    <property type="entry name" value="NHR-like_dom_sf"/>
</dbReference>
<dbReference type="GO" id="GO:0005634">
    <property type="term" value="C:nucleus"/>
    <property type="evidence" value="ECO:0007669"/>
    <property type="project" value="TreeGrafter"/>
</dbReference>
<dbReference type="AlphaFoldDB" id="A0AAN5CK30"/>
<keyword evidence="2" id="KW-0804">Transcription</keyword>
<evidence type="ECO:0000256" key="3">
    <source>
        <dbReference type="ARBA" id="ARBA00023170"/>
    </source>
</evidence>
<protein>
    <recommendedName>
        <fullName evidence="4">NR LBD domain-containing protein</fullName>
    </recommendedName>
</protein>
<feature type="domain" description="NR LBD" evidence="4">
    <location>
        <begin position="1"/>
        <end position="211"/>
    </location>
</feature>
<dbReference type="EMBL" id="BTRK01000004">
    <property type="protein sequence ID" value="GMR45891.1"/>
    <property type="molecule type" value="Genomic_DNA"/>
</dbReference>
<evidence type="ECO:0000256" key="1">
    <source>
        <dbReference type="ARBA" id="ARBA00023015"/>
    </source>
</evidence>
<evidence type="ECO:0000313" key="5">
    <source>
        <dbReference type="EMBL" id="GMR45891.1"/>
    </source>
</evidence>
<comment type="caution">
    <text evidence="5">The sequence shown here is derived from an EMBL/GenBank/DDBJ whole genome shotgun (WGS) entry which is preliminary data.</text>
</comment>
<dbReference type="GO" id="GO:0003700">
    <property type="term" value="F:DNA-binding transcription factor activity"/>
    <property type="evidence" value="ECO:0007669"/>
    <property type="project" value="TreeGrafter"/>
</dbReference>
<keyword evidence="3" id="KW-0675">Receptor</keyword>
<organism evidence="5 6">
    <name type="scientific">Pristionchus mayeri</name>
    <dbReference type="NCBI Taxonomy" id="1317129"/>
    <lineage>
        <taxon>Eukaryota</taxon>
        <taxon>Metazoa</taxon>
        <taxon>Ecdysozoa</taxon>
        <taxon>Nematoda</taxon>
        <taxon>Chromadorea</taxon>
        <taxon>Rhabditida</taxon>
        <taxon>Rhabditina</taxon>
        <taxon>Diplogasteromorpha</taxon>
        <taxon>Diplogasteroidea</taxon>
        <taxon>Neodiplogasteridae</taxon>
        <taxon>Pristionchus</taxon>
    </lineage>
</organism>
<dbReference type="PANTHER" id="PTHR46011">
    <property type="entry name" value="NUCLEAR HORMONE RECEPTOR FAMILY MEMBER NHR-86-RELATED"/>
    <property type="match status" value="1"/>
</dbReference>
<keyword evidence="6" id="KW-1185">Reference proteome</keyword>
<dbReference type="Gene3D" id="1.10.565.10">
    <property type="entry name" value="Retinoid X Receptor"/>
    <property type="match status" value="1"/>
</dbReference>